<organism evidence="10">
    <name type="scientific">marine metagenome</name>
    <dbReference type="NCBI Taxonomy" id="408172"/>
    <lineage>
        <taxon>unclassified sequences</taxon>
        <taxon>metagenomes</taxon>
        <taxon>ecological metagenomes</taxon>
    </lineage>
</organism>
<evidence type="ECO:0000256" key="4">
    <source>
        <dbReference type="ARBA" id="ARBA00022679"/>
    </source>
</evidence>
<evidence type="ECO:0000256" key="9">
    <source>
        <dbReference type="ARBA" id="ARBA00049563"/>
    </source>
</evidence>
<dbReference type="NCBIfam" id="TIGR00174">
    <property type="entry name" value="miaA"/>
    <property type="match status" value="1"/>
</dbReference>
<dbReference type="Gene3D" id="3.40.50.300">
    <property type="entry name" value="P-loop containing nucleotide triphosphate hydrolases"/>
    <property type="match status" value="1"/>
</dbReference>
<proteinExistence type="inferred from homology"/>
<evidence type="ECO:0000256" key="3">
    <source>
        <dbReference type="ARBA" id="ARBA00012665"/>
    </source>
</evidence>
<reference evidence="10" key="1">
    <citation type="submission" date="2018-05" db="EMBL/GenBank/DDBJ databases">
        <authorList>
            <person name="Lanie J.A."/>
            <person name="Ng W.-L."/>
            <person name="Kazmierczak K.M."/>
            <person name="Andrzejewski T.M."/>
            <person name="Davidsen T.M."/>
            <person name="Wayne K.J."/>
            <person name="Tettelin H."/>
            <person name="Glass J.I."/>
            <person name="Rusch D."/>
            <person name="Podicherti R."/>
            <person name="Tsui H.-C.T."/>
            <person name="Winkler M.E."/>
        </authorList>
    </citation>
    <scope>NUCLEOTIDE SEQUENCE</scope>
</reference>
<comment type="similarity">
    <text evidence="2">Belongs to the IPP transferase family.</text>
</comment>
<evidence type="ECO:0000256" key="8">
    <source>
        <dbReference type="ARBA" id="ARBA00022842"/>
    </source>
</evidence>
<dbReference type="AlphaFoldDB" id="A0A381N8J2"/>
<keyword evidence="7" id="KW-0067">ATP-binding</keyword>
<evidence type="ECO:0000256" key="1">
    <source>
        <dbReference type="ARBA" id="ARBA00001946"/>
    </source>
</evidence>
<comment type="cofactor">
    <cofactor evidence="1">
        <name>Mg(2+)</name>
        <dbReference type="ChEBI" id="CHEBI:18420"/>
    </cofactor>
</comment>
<keyword evidence="4" id="KW-0808">Transferase</keyword>
<dbReference type="PANTHER" id="PTHR11088:SF60">
    <property type="entry name" value="TRNA DIMETHYLALLYLTRANSFERASE"/>
    <property type="match status" value="1"/>
</dbReference>
<evidence type="ECO:0000256" key="2">
    <source>
        <dbReference type="ARBA" id="ARBA00005842"/>
    </source>
</evidence>
<dbReference type="PANTHER" id="PTHR11088">
    <property type="entry name" value="TRNA DIMETHYLALLYLTRANSFERASE"/>
    <property type="match status" value="1"/>
</dbReference>
<sequence>LNIDKKYLIVLVGPTASDKTKLSIDIANLYDAEILSADSRQFYKELEVGTAKPNKVELSKAKHHFINNLSIHDNYSVGKYKTEVDSVLMNYFKKNNYAVLVGGSGLFVDVVCNGIDDIPKVPNELRNKVREYYKTNGLNYIQNLLKQYDKKHYNVIDLSNPQRILRALEVCIYTKKPFSSFLIKKQQKNNFHLIKIGLNPPREILYENINSRVDSMIKNGLIDEALNLVDFKNLNSLQTVGYKELFDFFDNKISEKEAIDLIKRNTKKYAKKQMTWFKRDRDIKWFEKIDNSIF</sequence>
<evidence type="ECO:0000313" key="10">
    <source>
        <dbReference type="EMBL" id="SUZ50932.1"/>
    </source>
</evidence>
<gene>
    <name evidence="10" type="ORF">METZ01_LOCUS3786</name>
</gene>
<feature type="non-terminal residue" evidence="10">
    <location>
        <position position="294"/>
    </location>
</feature>
<dbReference type="SUPFAM" id="SSF52540">
    <property type="entry name" value="P-loop containing nucleoside triphosphate hydrolases"/>
    <property type="match status" value="1"/>
</dbReference>
<evidence type="ECO:0000256" key="5">
    <source>
        <dbReference type="ARBA" id="ARBA00022694"/>
    </source>
</evidence>
<keyword evidence="5" id="KW-0819">tRNA processing</keyword>
<dbReference type="GO" id="GO:0052381">
    <property type="term" value="F:tRNA dimethylallyltransferase activity"/>
    <property type="evidence" value="ECO:0007669"/>
    <property type="project" value="UniProtKB-EC"/>
</dbReference>
<evidence type="ECO:0000256" key="7">
    <source>
        <dbReference type="ARBA" id="ARBA00022840"/>
    </source>
</evidence>
<dbReference type="GO" id="GO:0006400">
    <property type="term" value="P:tRNA modification"/>
    <property type="evidence" value="ECO:0007669"/>
    <property type="project" value="TreeGrafter"/>
</dbReference>
<keyword evidence="8" id="KW-0460">Magnesium</keyword>
<feature type="non-terminal residue" evidence="10">
    <location>
        <position position="1"/>
    </location>
</feature>
<dbReference type="InterPro" id="IPR018022">
    <property type="entry name" value="IPT"/>
</dbReference>
<dbReference type="HAMAP" id="MF_00185">
    <property type="entry name" value="IPP_trans"/>
    <property type="match status" value="1"/>
</dbReference>
<protein>
    <recommendedName>
        <fullName evidence="3">tRNA dimethylallyltransferase</fullName>
        <ecNumber evidence="3">2.5.1.75</ecNumber>
    </recommendedName>
</protein>
<dbReference type="GO" id="GO:0005524">
    <property type="term" value="F:ATP binding"/>
    <property type="evidence" value="ECO:0007669"/>
    <property type="project" value="UniProtKB-KW"/>
</dbReference>
<keyword evidence="6" id="KW-0547">Nucleotide-binding</keyword>
<dbReference type="Pfam" id="PF01715">
    <property type="entry name" value="IPPT"/>
    <property type="match status" value="1"/>
</dbReference>
<dbReference type="EC" id="2.5.1.75" evidence="3"/>
<comment type="catalytic activity">
    <reaction evidence="9">
        <text>adenosine(37) in tRNA + dimethylallyl diphosphate = N(6)-dimethylallyladenosine(37) in tRNA + diphosphate</text>
        <dbReference type="Rhea" id="RHEA:26482"/>
        <dbReference type="Rhea" id="RHEA-COMP:10162"/>
        <dbReference type="Rhea" id="RHEA-COMP:10375"/>
        <dbReference type="ChEBI" id="CHEBI:33019"/>
        <dbReference type="ChEBI" id="CHEBI:57623"/>
        <dbReference type="ChEBI" id="CHEBI:74411"/>
        <dbReference type="ChEBI" id="CHEBI:74415"/>
        <dbReference type="EC" id="2.5.1.75"/>
    </reaction>
</comment>
<dbReference type="EMBL" id="UINC01000197">
    <property type="protein sequence ID" value="SUZ50932.1"/>
    <property type="molecule type" value="Genomic_DNA"/>
</dbReference>
<evidence type="ECO:0000256" key="6">
    <source>
        <dbReference type="ARBA" id="ARBA00022741"/>
    </source>
</evidence>
<dbReference type="Gene3D" id="1.10.20.140">
    <property type="match status" value="1"/>
</dbReference>
<dbReference type="InterPro" id="IPR027417">
    <property type="entry name" value="P-loop_NTPase"/>
</dbReference>
<accession>A0A381N8J2</accession>
<name>A0A381N8J2_9ZZZZ</name>
<dbReference type="InterPro" id="IPR039657">
    <property type="entry name" value="Dimethylallyltransferase"/>
</dbReference>